<organism evidence="2">
    <name type="scientific">Pseudoalteromonas translucida KMM 520</name>
    <dbReference type="NCBI Taxonomy" id="1315283"/>
    <lineage>
        <taxon>Bacteria</taxon>
        <taxon>Pseudomonadati</taxon>
        <taxon>Pseudomonadota</taxon>
        <taxon>Gammaproteobacteria</taxon>
        <taxon>Alteromonadales</taxon>
        <taxon>Pseudoalteromonadaceae</taxon>
        <taxon>Pseudoalteromonas</taxon>
    </lineage>
</organism>
<evidence type="ECO:0008006" key="4">
    <source>
        <dbReference type="Google" id="ProtNLM"/>
    </source>
</evidence>
<dbReference type="OrthoDB" id="5905649at2"/>
<feature type="chain" id="PRO_5006833409" description="Bacterial Ig domain-containing protein" evidence="1">
    <location>
        <begin position="19"/>
        <end position="522"/>
    </location>
</feature>
<evidence type="ECO:0000256" key="1">
    <source>
        <dbReference type="SAM" id="SignalP"/>
    </source>
</evidence>
<keyword evidence="1" id="KW-0732">Signal</keyword>
<dbReference type="RefSeq" id="WP_058372529.1">
    <property type="nucleotide sequence ID" value="NZ_CP011034.1"/>
</dbReference>
<evidence type="ECO:0000313" key="2">
    <source>
        <dbReference type="EMBL" id="ALS31847.1"/>
    </source>
</evidence>
<gene>
    <name evidence="2" type="ORF">PTRA_a0494</name>
</gene>
<dbReference type="AlphaFoldDB" id="A0A0U2W9S6"/>
<dbReference type="Proteomes" id="UP000065261">
    <property type="component" value="Chromosome I"/>
</dbReference>
<name>A0A0U2W9S6_9GAMM</name>
<protein>
    <recommendedName>
        <fullName evidence="4">Bacterial Ig domain-containing protein</fullName>
    </recommendedName>
</protein>
<evidence type="ECO:0000313" key="3">
    <source>
        <dbReference type="Proteomes" id="UP000065261"/>
    </source>
</evidence>
<dbReference type="PROSITE" id="PS51257">
    <property type="entry name" value="PROKAR_LIPOPROTEIN"/>
    <property type="match status" value="1"/>
</dbReference>
<feature type="signal peptide" evidence="1">
    <location>
        <begin position="1"/>
        <end position="18"/>
    </location>
</feature>
<dbReference type="PATRIC" id="fig|1315283.4.peg.442"/>
<sequence length="522" mass="52930">MFTNKKSLLALSVVSALALSGCGTDDDNNKPAPPVEPPVVVVVPPEAPVALSAVVYGNVVDAEDVAALPSTITFFEAGVASENIVDVDGNVTATINSEDGGFVFQIKDGADIDQITAVVTSENYVSKAFVVDLSALSDGDVSVELGLTSADTDGLIVADPVEATISEDGTSATAIEVTVDNSNGATSKVVIPANTVLQDANGNPVTGTVSVKVTTAKPGSAAAAAIVPQGLNSADSTTVLTPVGVTSVEMVNADGVKVKKFSSPINIDMAVRSGTVAPLGLSSQNEATGVWSAESETVTVSADVGSFATNHLTFFAATTSSAVCATPIRFLFSGDTIPNPAGLNLRLSSSDIDYTFPGVKGNLNVPAPLVSFIGVSDTAKTRIRVRDIEGNVWYDSASEVAICGDVNVALTAPAVTYQSETFGITAECSNGDGESVGASGALVKYSRNGKGMKVAKGDGAGNYALTNMVDGETYNVTVKYKGSLKAIGTKAYTVTADGVDESQTELLTCDTTTGSTGSTGGN</sequence>
<proteinExistence type="predicted"/>
<accession>A0A0U2W9S6</accession>
<dbReference type="EMBL" id="CP011034">
    <property type="protein sequence ID" value="ALS31847.1"/>
    <property type="molecule type" value="Genomic_DNA"/>
</dbReference>
<dbReference type="KEGG" id="ptn:PTRA_a0494"/>
<reference evidence="2 3" key="1">
    <citation type="submission" date="2015-03" db="EMBL/GenBank/DDBJ databases">
        <authorList>
            <person name="Murphy D."/>
        </authorList>
    </citation>
    <scope>NUCLEOTIDE SEQUENCE [LARGE SCALE GENOMIC DNA]</scope>
    <source>
        <strain evidence="2 3">KMM 520</strain>
    </source>
</reference>